<organism evidence="1 2">
    <name type="scientific">Actinomadura alba</name>
    <dbReference type="NCBI Taxonomy" id="406431"/>
    <lineage>
        <taxon>Bacteria</taxon>
        <taxon>Bacillati</taxon>
        <taxon>Actinomycetota</taxon>
        <taxon>Actinomycetes</taxon>
        <taxon>Streptosporangiales</taxon>
        <taxon>Thermomonosporaceae</taxon>
        <taxon>Actinomadura</taxon>
    </lineage>
</organism>
<reference evidence="1 2" key="1">
    <citation type="submission" date="2020-06" db="EMBL/GenBank/DDBJ databases">
        <title>Actinomadura xiongansis sp. nov., isolated from soil of Baiyangdian.</title>
        <authorList>
            <person name="Zhang X."/>
        </authorList>
    </citation>
    <scope>NUCLEOTIDE SEQUENCE [LARGE SCALE GENOMIC DNA]</scope>
    <source>
        <strain evidence="1 2">HBUM206468</strain>
    </source>
</reference>
<protein>
    <submittedName>
        <fullName evidence="1">Uncharacterized protein</fullName>
    </submittedName>
</protein>
<comment type="caution">
    <text evidence="1">The sequence shown here is derived from an EMBL/GenBank/DDBJ whole genome shotgun (WGS) entry which is preliminary data.</text>
</comment>
<keyword evidence="2" id="KW-1185">Reference proteome</keyword>
<name>A0ABR7LQ32_9ACTN</name>
<dbReference type="Proteomes" id="UP000805614">
    <property type="component" value="Unassembled WGS sequence"/>
</dbReference>
<gene>
    <name evidence="1" type="ORF">HKK74_13415</name>
</gene>
<evidence type="ECO:0000313" key="1">
    <source>
        <dbReference type="EMBL" id="MBC6466498.1"/>
    </source>
</evidence>
<dbReference type="EMBL" id="JABVEC010000008">
    <property type="protein sequence ID" value="MBC6466498.1"/>
    <property type="molecule type" value="Genomic_DNA"/>
</dbReference>
<proteinExistence type="predicted"/>
<dbReference type="RefSeq" id="WP_187243504.1">
    <property type="nucleotide sequence ID" value="NZ_BAAAOK010000009.1"/>
</dbReference>
<evidence type="ECO:0000313" key="2">
    <source>
        <dbReference type="Proteomes" id="UP000805614"/>
    </source>
</evidence>
<sequence length="101" mass="11259">MIGRGAEPYRWPTFLRLDRPELHGGYLVVPAKPTRSRARSRVSRAAPLAYLYEIGSEFEPENELRLAAGHYDATHLVWSFSGEVSGLTGITEPTTSEKESP</sequence>
<accession>A0ABR7LQ32</accession>